<proteinExistence type="inferred from homology"/>
<dbReference type="OrthoDB" id="9788689at2"/>
<dbReference type="EC" id="3.5.3.8" evidence="5 6"/>
<dbReference type="GO" id="GO:0019556">
    <property type="term" value="P:L-histidine catabolic process to glutamate and formamide"/>
    <property type="evidence" value="ECO:0007669"/>
    <property type="project" value="UniProtKB-UniRule"/>
</dbReference>
<sequence length="320" mass="35964">MYSMTEKQWWSGRVDHATDPAYFRFHQAIQLKDIASCKQDNDLKESIALLGFSSDEGVRRNKGRVGAAKAPYEIRSVLANLAYHLEKLSLFDVGNVSCIDQQLEASQEELGKYMHYLLRAQSTPIILGGGHETLYGHYLGARQYANQTTKLGIINMDAHFDLRNDFPPTSGTMFKQILEQDKYAGYLCLGIQKWGNTQALFQEAAQYQSNYIFAEDVANDSQTIKVIDDFTKQHDYIIFTLCMDAVEATAAPGVSAPSPLGLEPKIVRDLIRYIVAKPNVLSMDISEVNPVVDENNKTVKLAAYFIAEAMQSIQNRKNML</sequence>
<evidence type="ECO:0000256" key="6">
    <source>
        <dbReference type="NCBIfam" id="TIGR01227"/>
    </source>
</evidence>
<gene>
    <name evidence="5" type="primary">hutG</name>
    <name evidence="9" type="ORF">SAMN05421807_10385</name>
</gene>
<comment type="function">
    <text evidence="5">Catalyzes the conversion of N-formimidoyl-L-glutamate to L-glutamate and formamide.</text>
</comment>
<keyword evidence="4 5" id="KW-0464">Manganese</keyword>
<comment type="similarity">
    <text evidence="5 8">Belongs to the arginase family.</text>
</comment>
<dbReference type="NCBIfam" id="TIGR01227">
    <property type="entry name" value="hutG"/>
    <property type="match status" value="1"/>
</dbReference>
<feature type="binding site" evidence="7">
    <location>
        <position position="244"/>
    </location>
    <ligand>
        <name>Mn(2+)</name>
        <dbReference type="ChEBI" id="CHEBI:29035"/>
        <label>1</label>
    </ligand>
</feature>
<comment type="cofactor">
    <cofactor evidence="5 7">
        <name>Mn(2+)</name>
        <dbReference type="ChEBI" id="CHEBI:29035"/>
    </cofactor>
    <text evidence="5 7">Binds 2 manganese ions per subunit.</text>
</comment>
<feature type="binding site" evidence="5 7">
    <location>
        <position position="242"/>
    </location>
    <ligand>
        <name>Mn(2+)</name>
        <dbReference type="ChEBI" id="CHEBI:29035"/>
        <label>1</label>
    </ligand>
</feature>
<dbReference type="Proteomes" id="UP000184079">
    <property type="component" value="Unassembled WGS sequence"/>
</dbReference>
<dbReference type="Pfam" id="PF00491">
    <property type="entry name" value="Arginase"/>
    <property type="match status" value="1"/>
</dbReference>
<dbReference type="HAMAP" id="MF_00737">
    <property type="entry name" value="Formimidoylglutam"/>
    <property type="match status" value="1"/>
</dbReference>
<feature type="binding site" evidence="5 7">
    <location>
        <position position="161"/>
    </location>
    <ligand>
        <name>Mn(2+)</name>
        <dbReference type="ChEBI" id="CHEBI:29035"/>
        <label>1</label>
    </ligand>
</feature>
<dbReference type="UniPathway" id="UPA00379">
    <property type="reaction ID" value="UER00552"/>
</dbReference>
<evidence type="ECO:0000313" key="9">
    <source>
        <dbReference type="EMBL" id="SHH01650.1"/>
    </source>
</evidence>
<dbReference type="GO" id="GO:0033389">
    <property type="term" value="P:putrescine biosynthetic process from arginine, via agmatine"/>
    <property type="evidence" value="ECO:0007669"/>
    <property type="project" value="TreeGrafter"/>
</dbReference>
<evidence type="ECO:0000256" key="8">
    <source>
        <dbReference type="PROSITE-ProRule" id="PRU00742"/>
    </source>
</evidence>
<dbReference type="InterPro" id="IPR005923">
    <property type="entry name" value="HutG"/>
</dbReference>
<feature type="binding site" evidence="5 7">
    <location>
        <position position="157"/>
    </location>
    <ligand>
        <name>Mn(2+)</name>
        <dbReference type="ChEBI" id="CHEBI:29035"/>
        <label>1</label>
    </ligand>
</feature>
<comment type="catalytic activity">
    <reaction evidence="5">
        <text>N-formimidoyl-L-glutamate + H2O = formamide + L-glutamate</text>
        <dbReference type="Rhea" id="RHEA:22492"/>
        <dbReference type="ChEBI" id="CHEBI:15377"/>
        <dbReference type="ChEBI" id="CHEBI:16397"/>
        <dbReference type="ChEBI" id="CHEBI:29985"/>
        <dbReference type="ChEBI" id="CHEBI:58928"/>
        <dbReference type="EC" id="3.5.3.8"/>
    </reaction>
</comment>
<dbReference type="GO" id="GO:0008783">
    <property type="term" value="F:agmatinase activity"/>
    <property type="evidence" value="ECO:0007669"/>
    <property type="project" value="TreeGrafter"/>
</dbReference>
<dbReference type="GO" id="GO:0019557">
    <property type="term" value="P:L-histidine catabolic process to glutamate and formate"/>
    <property type="evidence" value="ECO:0007669"/>
    <property type="project" value="UniProtKB-UniPathway"/>
</dbReference>
<keyword evidence="2 5" id="KW-0378">Hydrolase</keyword>
<dbReference type="InterPro" id="IPR006035">
    <property type="entry name" value="Ureohydrolase"/>
</dbReference>
<dbReference type="PANTHER" id="PTHR11358">
    <property type="entry name" value="ARGINASE/AGMATINASE"/>
    <property type="match status" value="1"/>
</dbReference>
<feature type="binding site" evidence="5">
    <location>
        <position position="159"/>
    </location>
    <ligand>
        <name>Mn(2+)</name>
        <dbReference type="ChEBI" id="CHEBI:29035"/>
        <label>2</label>
    </ligand>
</feature>
<evidence type="ECO:0000313" key="10">
    <source>
        <dbReference type="Proteomes" id="UP000184079"/>
    </source>
</evidence>
<evidence type="ECO:0000256" key="2">
    <source>
        <dbReference type="ARBA" id="ARBA00022801"/>
    </source>
</evidence>
<dbReference type="Gene3D" id="3.40.800.10">
    <property type="entry name" value="Ureohydrolase domain"/>
    <property type="match status" value="1"/>
</dbReference>
<dbReference type="PROSITE" id="PS51409">
    <property type="entry name" value="ARGINASE_2"/>
    <property type="match status" value="1"/>
</dbReference>
<dbReference type="GO" id="GO:0050415">
    <property type="term" value="F:formimidoylglutamase activity"/>
    <property type="evidence" value="ECO:0007669"/>
    <property type="project" value="UniProtKB-UniRule"/>
</dbReference>
<feature type="binding site" evidence="5">
    <location>
        <position position="244"/>
    </location>
    <ligand>
        <name>Mn(2+)</name>
        <dbReference type="ChEBI" id="CHEBI:29035"/>
        <label>2</label>
    </ligand>
</feature>
<dbReference type="GO" id="GO:0030145">
    <property type="term" value="F:manganese ion binding"/>
    <property type="evidence" value="ECO:0007669"/>
    <property type="project" value="UniProtKB-UniRule"/>
</dbReference>
<keyword evidence="10" id="KW-1185">Reference proteome</keyword>
<feature type="binding site" evidence="5">
    <location>
        <position position="242"/>
    </location>
    <ligand>
        <name>Mn(2+)</name>
        <dbReference type="ChEBI" id="CHEBI:29035"/>
        <label>2</label>
    </ligand>
</feature>
<evidence type="ECO:0000256" key="4">
    <source>
        <dbReference type="ARBA" id="ARBA00023211"/>
    </source>
</evidence>
<feature type="binding site" evidence="7">
    <location>
        <position position="159"/>
    </location>
    <ligand>
        <name>Mn(2+)</name>
        <dbReference type="ChEBI" id="CHEBI:29035"/>
        <label>1</label>
    </ligand>
</feature>
<evidence type="ECO:0000256" key="7">
    <source>
        <dbReference type="PIRSR" id="PIRSR036979-1"/>
    </source>
</evidence>
<dbReference type="RefSeq" id="WP_073005898.1">
    <property type="nucleotide sequence ID" value="NZ_FQXD01000003.1"/>
</dbReference>
<comment type="pathway">
    <text evidence="5">Amino-acid degradation; L-histidine degradation into L-glutamate; L-glutamate from N-formimidoyl-L-glutamate (hydrolase route): step 1/1.</text>
</comment>
<organism evidence="9 10">
    <name type="scientific">Virgibacillus chiguensis</name>
    <dbReference type="NCBI Taxonomy" id="411959"/>
    <lineage>
        <taxon>Bacteria</taxon>
        <taxon>Bacillati</taxon>
        <taxon>Bacillota</taxon>
        <taxon>Bacilli</taxon>
        <taxon>Bacillales</taxon>
        <taxon>Bacillaceae</taxon>
        <taxon>Virgibacillus</taxon>
    </lineage>
</organism>
<accession>A0A1M5PIQ9</accession>
<keyword evidence="1 5" id="KW-0479">Metal-binding</keyword>
<dbReference type="AlphaFoldDB" id="A0A1M5PIQ9"/>
<dbReference type="EMBL" id="FQXD01000003">
    <property type="protein sequence ID" value="SHH01650.1"/>
    <property type="molecule type" value="Genomic_DNA"/>
</dbReference>
<evidence type="ECO:0000256" key="3">
    <source>
        <dbReference type="ARBA" id="ARBA00022808"/>
    </source>
</evidence>
<evidence type="ECO:0000256" key="5">
    <source>
        <dbReference type="HAMAP-Rule" id="MF_00737"/>
    </source>
</evidence>
<dbReference type="CDD" id="cd09988">
    <property type="entry name" value="Formimidoylglutamase"/>
    <property type="match status" value="1"/>
</dbReference>
<protein>
    <recommendedName>
        <fullName evidence="5 6">Formimidoylglutamase</fullName>
        <ecNumber evidence="5 6">3.5.3.8</ecNumber>
    </recommendedName>
    <alternativeName>
        <fullName evidence="5">Formiminoglutamase</fullName>
    </alternativeName>
    <alternativeName>
        <fullName evidence="5">Formiminoglutamate hydrolase</fullName>
    </alternativeName>
</protein>
<keyword evidence="3 5" id="KW-0369">Histidine metabolism</keyword>
<evidence type="ECO:0000256" key="1">
    <source>
        <dbReference type="ARBA" id="ARBA00022723"/>
    </source>
</evidence>
<dbReference type="PANTHER" id="PTHR11358:SF35">
    <property type="entry name" value="FORMIMIDOYLGLUTAMASE"/>
    <property type="match status" value="1"/>
</dbReference>
<dbReference type="SUPFAM" id="SSF52768">
    <property type="entry name" value="Arginase/deacetylase"/>
    <property type="match status" value="1"/>
</dbReference>
<dbReference type="PIRSF" id="PIRSF036979">
    <property type="entry name" value="Arginase"/>
    <property type="match status" value="1"/>
</dbReference>
<reference evidence="10" key="1">
    <citation type="submission" date="2016-11" db="EMBL/GenBank/DDBJ databases">
        <authorList>
            <person name="Varghese N."/>
            <person name="Submissions S."/>
        </authorList>
    </citation>
    <scope>NUCLEOTIDE SEQUENCE [LARGE SCALE GENOMIC DNA]</scope>
    <source>
        <strain evidence="10">CGMCC 1.6496</strain>
    </source>
</reference>
<name>A0A1M5PIQ9_9BACI</name>
<feature type="binding site" evidence="5 7">
    <location>
        <position position="131"/>
    </location>
    <ligand>
        <name>Mn(2+)</name>
        <dbReference type="ChEBI" id="CHEBI:29035"/>
        <label>1</label>
    </ligand>
</feature>
<dbReference type="InterPro" id="IPR023696">
    <property type="entry name" value="Ureohydrolase_dom_sf"/>
</dbReference>
<feature type="binding site" evidence="5">
    <location>
        <position position="157"/>
    </location>
    <ligand>
        <name>Mn(2+)</name>
        <dbReference type="ChEBI" id="CHEBI:29035"/>
        <label>2</label>
    </ligand>
</feature>